<dbReference type="Proteomes" id="UP000011676">
    <property type="component" value="Unassembled WGS sequence"/>
</dbReference>
<keyword evidence="5" id="KW-0677">Repeat</keyword>
<feature type="transmembrane region" description="Helical" evidence="9">
    <location>
        <begin position="42"/>
        <end position="60"/>
    </location>
</feature>
<keyword evidence="3" id="KW-0808">Transferase</keyword>
<evidence type="ECO:0000256" key="8">
    <source>
        <dbReference type="NCBIfam" id="TIGR04265"/>
    </source>
</evidence>
<evidence type="ECO:0000256" key="2">
    <source>
        <dbReference type="ARBA" id="ARBA00022475"/>
    </source>
</evidence>
<dbReference type="Pfam" id="PF13091">
    <property type="entry name" value="PLDc_2"/>
    <property type="match status" value="1"/>
</dbReference>
<proteinExistence type="predicted"/>
<dbReference type="Gene3D" id="3.30.870.10">
    <property type="entry name" value="Endonuclease Chain A"/>
    <property type="match status" value="2"/>
</dbReference>
<keyword evidence="2" id="KW-1003">Cell membrane</keyword>
<dbReference type="GO" id="GO:0005886">
    <property type="term" value="C:plasma membrane"/>
    <property type="evidence" value="ECO:0007669"/>
    <property type="project" value="UniProtKB-SubCell"/>
</dbReference>
<dbReference type="RefSeq" id="WP_002262851.1">
    <property type="nucleotide sequence ID" value="NZ_AHSR01000019.1"/>
</dbReference>
<dbReference type="EMBL" id="AHSR01000019">
    <property type="protein sequence ID" value="EMC24181.1"/>
    <property type="molecule type" value="Genomic_DNA"/>
</dbReference>
<comment type="subcellular location">
    <subcellularLocation>
        <location evidence="1">Cell membrane</location>
    </subcellularLocation>
</comment>
<gene>
    <name evidence="11" type="ORF">SMU82_04827</name>
</gene>
<evidence type="ECO:0000256" key="1">
    <source>
        <dbReference type="ARBA" id="ARBA00004236"/>
    </source>
</evidence>
<feature type="domain" description="PLD phosphodiesterase" evidence="10">
    <location>
        <begin position="248"/>
        <end position="275"/>
    </location>
</feature>
<dbReference type="InterPro" id="IPR025202">
    <property type="entry name" value="PLD-like_dom"/>
</dbReference>
<evidence type="ECO:0000256" key="3">
    <source>
        <dbReference type="ARBA" id="ARBA00022679"/>
    </source>
</evidence>
<dbReference type="InterPro" id="IPR022924">
    <property type="entry name" value="Cardiolipin_synthase"/>
</dbReference>
<keyword evidence="4 9" id="KW-0812">Transmembrane</keyword>
<accession>A0A829BPM2</accession>
<reference evidence="11 12" key="1">
    <citation type="journal article" date="2013" name="Mol. Biol. Evol.">
        <title>Evolutionary and population genomics of the cavity causing bacteria Streptococcus mutans.</title>
        <authorList>
            <person name="Cornejo O.E."/>
            <person name="Lefebure T."/>
            <person name="Pavinski Bitar P.D."/>
            <person name="Lang P."/>
            <person name="Richards V.P."/>
            <person name="Eilertson K."/>
            <person name="Do T."/>
            <person name="Beighton D."/>
            <person name="Zeng L."/>
            <person name="Ahn S.J."/>
            <person name="Burne R.A."/>
            <person name="Siepel A."/>
            <person name="Bustamante C.D."/>
            <person name="Stanhope M.J."/>
        </authorList>
    </citation>
    <scope>NUCLEOTIDE SEQUENCE [LARGE SCALE GENOMIC DNA]</scope>
    <source>
        <strain evidence="11 12">SM6</strain>
    </source>
</reference>
<feature type="transmembrane region" description="Helical" evidence="9">
    <location>
        <begin position="12"/>
        <end position="36"/>
    </location>
</feature>
<dbReference type="AlphaFoldDB" id="A0A829BPM2"/>
<evidence type="ECO:0000313" key="11">
    <source>
        <dbReference type="EMBL" id="EMC24181.1"/>
    </source>
</evidence>
<dbReference type="PROSITE" id="PS50035">
    <property type="entry name" value="PLD"/>
    <property type="match status" value="2"/>
</dbReference>
<evidence type="ECO:0000256" key="4">
    <source>
        <dbReference type="ARBA" id="ARBA00022692"/>
    </source>
</evidence>
<dbReference type="GO" id="GO:0008808">
    <property type="term" value="F:cardiolipin synthase activity"/>
    <property type="evidence" value="ECO:0007669"/>
    <property type="project" value="UniProtKB-UniRule"/>
</dbReference>
<dbReference type="PANTHER" id="PTHR21248">
    <property type="entry name" value="CARDIOLIPIN SYNTHASE"/>
    <property type="match status" value="1"/>
</dbReference>
<dbReference type="Pfam" id="PF00614">
    <property type="entry name" value="PLDc"/>
    <property type="match status" value="1"/>
</dbReference>
<comment type="caution">
    <text evidence="11">The sequence shown here is derived from an EMBL/GenBank/DDBJ whole genome shotgun (WGS) entry which is preliminary data.</text>
</comment>
<dbReference type="SUPFAM" id="SSF56024">
    <property type="entry name" value="Phospholipase D/nuclease"/>
    <property type="match status" value="2"/>
</dbReference>
<name>A0A829BPM2_STRMG</name>
<dbReference type="EC" id="2.7.8.-" evidence="8"/>
<evidence type="ECO:0000256" key="6">
    <source>
        <dbReference type="ARBA" id="ARBA00022989"/>
    </source>
</evidence>
<evidence type="ECO:0000256" key="5">
    <source>
        <dbReference type="ARBA" id="ARBA00022737"/>
    </source>
</evidence>
<keyword evidence="7 9" id="KW-0472">Membrane</keyword>
<evidence type="ECO:0000256" key="9">
    <source>
        <dbReference type="SAM" id="Phobius"/>
    </source>
</evidence>
<organism evidence="11 12">
    <name type="scientific">Streptococcus mutans SM6</name>
    <dbReference type="NCBI Taxonomy" id="857119"/>
    <lineage>
        <taxon>Bacteria</taxon>
        <taxon>Bacillati</taxon>
        <taxon>Bacillota</taxon>
        <taxon>Bacilli</taxon>
        <taxon>Lactobacillales</taxon>
        <taxon>Streptococcaceae</taxon>
        <taxon>Streptococcus</taxon>
    </lineage>
</organism>
<evidence type="ECO:0000256" key="7">
    <source>
        <dbReference type="ARBA" id="ARBA00023136"/>
    </source>
</evidence>
<dbReference type="GO" id="GO:0032049">
    <property type="term" value="P:cardiolipin biosynthetic process"/>
    <property type="evidence" value="ECO:0007669"/>
    <property type="project" value="UniProtKB-UniRule"/>
</dbReference>
<dbReference type="PANTHER" id="PTHR21248:SF22">
    <property type="entry name" value="PHOSPHOLIPASE D"/>
    <property type="match status" value="1"/>
</dbReference>
<dbReference type="CDD" id="cd09160">
    <property type="entry name" value="PLDc_SMU_988_like_2"/>
    <property type="match status" value="1"/>
</dbReference>
<dbReference type="SMART" id="SM00155">
    <property type="entry name" value="PLDc"/>
    <property type="match status" value="2"/>
</dbReference>
<keyword evidence="6 9" id="KW-1133">Transmembrane helix</keyword>
<evidence type="ECO:0000313" key="12">
    <source>
        <dbReference type="Proteomes" id="UP000011676"/>
    </source>
</evidence>
<dbReference type="InterPro" id="IPR001736">
    <property type="entry name" value="PLipase_D/transphosphatidylase"/>
</dbReference>
<dbReference type="NCBIfam" id="TIGR04265">
    <property type="entry name" value="bac_cardiolipin"/>
    <property type="match status" value="1"/>
</dbReference>
<feature type="domain" description="PLD phosphodiesterase" evidence="10">
    <location>
        <begin position="425"/>
        <end position="452"/>
    </location>
</feature>
<evidence type="ECO:0000259" key="10">
    <source>
        <dbReference type="PROSITE" id="PS50035"/>
    </source>
</evidence>
<feature type="transmembrane region" description="Helical" evidence="9">
    <location>
        <begin position="67"/>
        <end position="89"/>
    </location>
</feature>
<dbReference type="CDD" id="cd09154">
    <property type="entry name" value="PLDc_SMU_988_like_1"/>
    <property type="match status" value="1"/>
</dbReference>
<protein>
    <recommendedName>
        <fullName evidence="8">Cardiolipin synthase</fullName>
        <ecNumber evidence="8">2.7.8.-</ecNumber>
    </recommendedName>
</protein>
<sequence length="512" mass="59370">MKKSKRGILRGIFSRATIIVVLLLVQVFLLLSTFLWFNHYRLHLEILGIVLMIGSVLYLVNSQMDTLSIITWLLVILPFPILGTLFLIYTKQDWGYRELKSLIKKSTQAIKPYFQYDQRILYKLKESHARTYNLAQYLHRSGGFPVYKNTKVTYFPNGQSKFEEMKKQLLKAEKFIFLEYFIIAEGLMWGEILSILEQKVQEGVEVRVMYDGMLELSTLSFDYAKRLEKIGIKAKVFSPITPFVSTYYNYRDHRKILVIDNKVAFNGGINLADEYINQIERFGYWKDTAVMLEGEGVASFTLMFLQMWSTTNKDYEFAPYLTQNFHEIVANGYVIPYSDSPLDHEKVGENVYIDILNQARDYVYIMTPYLILDSEMEHALQFAAERGVDVKIIMPGIPDKKVPFALAKRYFPALLDAGVKIYEFTPGFVHAKVFIADDIKAVVGTINLDYRSLYHHFECATYMYQTDCLVDIKADFKETLKQSRRVTRSTLQKEKISTKLIGLVVKLVAPLL</sequence>